<keyword evidence="3" id="KW-1185">Reference proteome</keyword>
<reference evidence="2 3" key="1">
    <citation type="journal article" date="2018" name="Biotechnol. Biofuels">
        <title>Integrative visual omics of the white-rot fungus Polyporus brumalis exposes the biotechnological potential of its oxidative enzymes for delignifying raw plant biomass.</title>
        <authorList>
            <person name="Miyauchi S."/>
            <person name="Rancon A."/>
            <person name="Drula E."/>
            <person name="Hage H."/>
            <person name="Chaduli D."/>
            <person name="Favel A."/>
            <person name="Grisel S."/>
            <person name="Henrissat B."/>
            <person name="Herpoel-Gimbert I."/>
            <person name="Ruiz-Duenas F.J."/>
            <person name="Chevret D."/>
            <person name="Hainaut M."/>
            <person name="Lin J."/>
            <person name="Wang M."/>
            <person name="Pangilinan J."/>
            <person name="Lipzen A."/>
            <person name="Lesage-Meessen L."/>
            <person name="Navarro D."/>
            <person name="Riley R."/>
            <person name="Grigoriev I.V."/>
            <person name="Zhou S."/>
            <person name="Raouche S."/>
            <person name="Rosso M.N."/>
        </authorList>
    </citation>
    <scope>NUCLEOTIDE SEQUENCE [LARGE SCALE GENOMIC DNA]</scope>
    <source>
        <strain evidence="2 3">BRFM 1820</strain>
    </source>
</reference>
<feature type="region of interest" description="Disordered" evidence="1">
    <location>
        <begin position="1"/>
        <end position="22"/>
    </location>
</feature>
<name>A0A371DUE4_9APHY</name>
<dbReference type="EMBL" id="KZ857381">
    <property type="protein sequence ID" value="RDX56167.1"/>
    <property type="molecule type" value="Genomic_DNA"/>
</dbReference>
<protein>
    <submittedName>
        <fullName evidence="2">Uncharacterized protein</fullName>
    </submittedName>
</protein>
<evidence type="ECO:0000313" key="3">
    <source>
        <dbReference type="Proteomes" id="UP000256964"/>
    </source>
</evidence>
<feature type="compositionally biased region" description="Polar residues" evidence="1">
    <location>
        <begin position="154"/>
        <end position="167"/>
    </location>
</feature>
<gene>
    <name evidence="2" type="ORF">OH76DRAFT_601988</name>
</gene>
<evidence type="ECO:0000256" key="1">
    <source>
        <dbReference type="SAM" id="MobiDB-lite"/>
    </source>
</evidence>
<feature type="compositionally biased region" description="Basic and acidic residues" evidence="1">
    <location>
        <begin position="141"/>
        <end position="153"/>
    </location>
</feature>
<sequence length="198" mass="21686">MTTALCVAQKATSPTPSSRAHHLKNLRASSEGEAGARRQGSAGYTFKQSSGAHECYRWSRWGIWDFEGPKDDGTLEGKGARSGKARDHVTTMYVTVIFHSDSDRLSKYGKDRPIVQVLQICRSTEHSTAGTALLTVAARVKPEPGQRPDRIRESTSALGTYPRGSSTTSTRRVARILALIGVGQRPGGRRLVAYMERR</sequence>
<dbReference type="AlphaFoldDB" id="A0A371DUE4"/>
<dbReference type="Proteomes" id="UP000256964">
    <property type="component" value="Unassembled WGS sequence"/>
</dbReference>
<organism evidence="2 3">
    <name type="scientific">Lentinus brumalis</name>
    <dbReference type="NCBI Taxonomy" id="2498619"/>
    <lineage>
        <taxon>Eukaryota</taxon>
        <taxon>Fungi</taxon>
        <taxon>Dikarya</taxon>
        <taxon>Basidiomycota</taxon>
        <taxon>Agaricomycotina</taxon>
        <taxon>Agaricomycetes</taxon>
        <taxon>Polyporales</taxon>
        <taxon>Polyporaceae</taxon>
        <taxon>Lentinus</taxon>
    </lineage>
</organism>
<evidence type="ECO:0000313" key="2">
    <source>
        <dbReference type="EMBL" id="RDX56167.1"/>
    </source>
</evidence>
<feature type="region of interest" description="Disordered" evidence="1">
    <location>
        <begin position="141"/>
        <end position="167"/>
    </location>
</feature>
<proteinExistence type="predicted"/>
<accession>A0A371DUE4</accession>